<dbReference type="SUPFAM" id="SSF81442">
    <property type="entry name" value="Cytochrome c oxidase subunit I-like"/>
    <property type="match status" value="1"/>
</dbReference>
<dbReference type="Gene3D" id="1.20.210.10">
    <property type="entry name" value="Cytochrome c oxidase-like, subunit I domain"/>
    <property type="match status" value="1"/>
</dbReference>
<keyword evidence="1" id="KW-0472">Membrane</keyword>
<feature type="transmembrane region" description="Helical" evidence="1">
    <location>
        <begin position="81"/>
        <end position="99"/>
    </location>
</feature>
<proteinExistence type="predicted"/>
<evidence type="ECO:0000256" key="1">
    <source>
        <dbReference type="SAM" id="Phobius"/>
    </source>
</evidence>
<organism evidence="2 3">
    <name type="scientific">Geobacillus proteiniphilus</name>
    <dbReference type="NCBI Taxonomy" id="860353"/>
    <lineage>
        <taxon>Bacteria</taxon>
        <taxon>Bacillati</taxon>
        <taxon>Bacillota</taxon>
        <taxon>Bacilli</taxon>
        <taxon>Bacillales</taxon>
        <taxon>Anoxybacillaceae</taxon>
        <taxon>Geobacillus</taxon>
    </lineage>
</organism>
<dbReference type="EMBL" id="MQMG01000004">
    <property type="protein sequence ID" value="OKO96120.1"/>
    <property type="molecule type" value="Genomic_DNA"/>
</dbReference>
<protein>
    <submittedName>
        <fullName evidence="2">Nitric-oxide reductase</fullName>
    </submittedName>
</protein>
<feature type="transmembrane region" description="Helical" evidence="1">
    <location>
        <begin position="25"/>
        <end position="47"/>
    </location>
</feature>
<evidence type="ECO:0000313" key="3">
    <source>
        <dbReference type="Proteomes" id="UP000186030"/>
    </source>
</evidence>
<comment type="caution">
    <text evidence="2">The sequence shown here is derived from an EMBL/GenBank/DDBJ whole genome shotgun (WGS) entry which is preliminary data.</text>
</comment>
<sequence>MECQSLRNIVKPEVWNDKWLKFSCWMLNIGLAGMVLITLLPVGILQIKEAFEHGYWASRSPSFLKQDIVQNLLLVRFVPDTIFLISVVALLAFAIKAMFHLRKPTHGEGEELPVANLAEEE</sequence>
<reference evidence="3" key="2">
    <citation type="submission" date="2017-01" db="EMBL/GenBank/DDBJ databases">
        <title>Genome sequencing and annotation of Geobacillus sp. 1017, a Hydrocarbon-Oxidizing Thermophilic Bacterium Isolated from a Heavy Oil Reservoir (China).</title>
        <authorList>
            <person name="Kadnikov V.V."/>
            <person name="Mardanov A.V."/>
            <person name="Poltaraus A.B."/>
            <person name="Sokolova D.S."/>
            <person name="Semenova E.M."/>
            <person name="Ravin N.V."/>
            <person name="Tourova T.P."/>
            <person name="Nazina T.N."/>
        </authorList>
    </citation>
    <scope>NUCLEOTIDE SEQUENCE [LARGE SCALE GENOMIC DNA]</scope>
    <source>
        <strain evidence="3">1017</strain>
    </source>
</reference>
<reference evidence="2 3" key="1">
    <citation type="submission" date="2016-11" db="EMBL/GenBank/DDBJ databases">
        <authorList>
            <person name="Kadnikov V."/>
            <person name="Nazina T."/>
        </authorList>
    </citation>
    <scope>NUCLEOTIDE SEQUENCE [LARGE SCALE GENOMIC DNA]</scope>
    <source>
        <strain evidence="2 3">1017</strain>
    </source>
</reference>
<dbReference type="InterPro" id="IPR036927">
    <property type="entry name" value="Cyt_c_oxase-like_su1_sf"/>
</dbReference>
<name>A0A1Q5T7A1_9BACL</name>
<keyword evidence="1" id="KW-1133">Transmembrane helix</keyword>
<gene>
    <name evidence="2" type="ORF">BRO54_0537</name>
</gene>
<dbReference type="AlphaFoldDB" id="A0A1Q5T7A1"/>
<dbReference type="Proteomes" id="UP000186030">
    <property type="component" value="Unassembled WGS sequence"/>
</dbReference>
<evidence type="ECO:0000313" key="2">
    <source>
        <dbReference type="EMBL" id="OKO96120.1"/>
    </source>
</evidence>
<keyword evidence="1" id="KW-0812">Transmembrane</keyword>
<accession>A0A1Q5T7A1</accession>